<reference evidence="6" key="1">
    <citation type="submission" date="2020-05" db="EMBL/GenBank/DDBJ databases">
        <authorList>
            <person name="Chiriac C."/>
            <person name="Salcher M."/>
            <person name="Ghai R."/>
            <person name="Kavagutti S V."/>
        </authorList>
    </citation>
    <scope>NUCLEOTIDE SEQUENCE</scope>
</reference>
<evidence type="ECO:0000256" key="2">
    <source>
        <dbReference type="ARBA" id="ARBA00022525"/>
    </source>
</evidence>
<feature type="transmembrane region" description="Helical" evidence="4">
    <location>
        <begin position="400"/>
        <end position="419"/>
    </location>
</feature>
<dbReference type="InterPro" id="IPR013783">
    <property type="entry name" value="Ig-like_fold"/>
</dbReference>
<name>A0A6J6HAP9_9ZZZZ</name>
<dbReference type="EMBL" id="CAEZUZ010000009">
    <property type="protein sequence ID" value="CAB4608304.1"/>
    <property type="molecule type" value="Genomic_DNA"/>
</dbReference>
<keyword evidence="4" id="KW-0812">Transmembrane</keyword>
<sequence>MKKYFLLVSLVASLISVTQSSVASAAPASDKVVICHRTHSVTNPYVRITVAQSSVGNGNGKHGGNSHDQYSSVLFPSGKPNPNVFNLSVSYTPAPEKKWGDIISFTDVNGNALSGNASLVAGLNNTGIGAQIFSGTGSYVNKCKSMTPRDFYEVEVIEGGQPAADVLADMNEFDADEFASAKTSCGGTFTSCAAGTLGTPTAAAPTTTVATSTTVANTTSTTVATSTTVSGVTTTTSVLATRKLKGKLWIDANRDGKKDASEKILAGYTVNVTADTGNSSTQTYSVTTDAAGNYEISNIPAGNWIVRPIALTSTNYEKVFDTDSNISSVDWVVKVSVRSTGEVTADFAAALSAAAVASGTADTLGAAAVTTTTVVVAKSNTPSSVTSTVESLPATGFTDILSVMWLAIFVMLAGSLIAIRRRRIA</sequence>
<gene>
    <name evidence="6" type="ORF">UFOPK1889_00120</name>
</gene>
<dbReference type="Gene3D" id="2.60.40.10">
    <property type="entry name" value="Immunoglobulins"/>
    <property type="match status" value="1"/>
</dbReference>
<accession>A0A6J6HAP9</accession>
<keyword evidence="2" id="KW-0964">Secreted</keyword>
<protein>
    <submittedName>
        <fullName evidence="6">Unannotated protein</fullName>
    </submittedName>
</protein>
<evidence type="ECO:0000259" key="5">
    <source>
        <dbReference type="Pfam" id="PF17210"/>
    </source>
</evidence>
<proteinExistence type="predicted"/>
<evidence type="ECO:0000313" key="6">
    <source>
        <dbReference type="EMBL" id="CAB4608304.1"/>
    </source>
</evidence>
<feature type="domain" description="SD-repeat containing protein B" evidence="5">
    <location>
        <begin position="248"/>
        <end position="331"/>
    </location>
</feature>
<evidence type="ECO:0000256" key="4">
    <source>
        <dbReference type="SAM" id="Phobius"/>
    </source>
</evidence>
<dbReference type="Pfam" id="PF17210">
    <property type="entry name" value="SdrD_B"/>
    <property type="match status" value="1"/>
</dbReference>
<dbReference type="SUPFAM" id="SSF117074">
    <property type="entry name" value="Hypothetical protein PA1324"/>
    <property type="match status" value="1"/>
</dbReference>
<keyword evidence="3" id="KW-0732">Signal</keyword>
<evidence type="ECO:0000256" key="3">
    <source>
        <dbReference type="ARBA" id="ARBA00022729"/>
    </source>
</evidence>
<dbReference type="AlphaFoldDB" id="A0A6J6HAP9"/>
<dbReference type="InterPro" id="IPR033764">
    <property type="entry name" value="Sdr_B"/>
</dbReference>
<evidence type="ECO:0000256" key="1">
    <source>
        <dbReference type="ARBA" id="ARBA00004613"/>
    </source>
</evidence>
<keyword evidence="4" id="KW-0472">Membrane</keyword>
<keyword evidence="4" id="KW-1133">Transmembrane helix</keyword>
<dbReference type="GO" id="GO:0005576">
    <property type="term" value="C:extracellular region"/>
    <property type="evidence" value="ECO:0007669"/>
    <property type="project" value="UniProtKB-SubCell"/>
</dbReference>
<organism evidence="6">
    <name type="scientific">freshwater metagenome</name>
    <dbReference type="NCBI Taxonomy" id="449393"/>
    <lineage>
        <taxon>unclassified sequences</taxon>
        <taxon>metagenomes</taxon>
        <taxon>ecological metagenomes</taxon>
    </lineage>
</organism>
<comment type="subcellular location">
    <subcellularLocation>
        <location evidence="1">Secreted</location>
    </subcellularLocation>
</comment>